<dbReference type="Pfam" id="PF06108">
    <property type="entry name" value="DUF952"/>
    <property type="match status" value="1"/>
</dbReference>
<name>A0ABV6U5B5_9ACTN</name>
<dbReference type="PROSITE" id="PS51186">
    <property type="entry name" value="GNAT"/>
    <property type="match status" value="1"/>
</dbReference>
<proteinExistence type="predicted"/>
<dbReference type="GO" id="GO:0016746">
    <property type="term" value="F:acyltransferase activity"/>
    <property type="evidence" value="ECO:0007669"/>
    <property type="project" value="UniProtKB-KW"/>
</dbReference>
<dbReference type="CDD" id="cd04301">
    <property type="entry name" value="NAT_SF"/>
    <property type="match status" value="1"/>
</dbReference>
<keyword evidence="2" id="KW-0012">Acyltransferase</keyword>
<gene>
    <name evidence="2" type="ORF">ACFHYQ_15145</name>
</gene>
<evidence type="ECO:0000313" key="2">
    <source>
        <dbReference type="EMBL" id="MFC0863637.1"/>
    </source>
</evidence>
<dbReference type="Gene3D" id="3.20.170.20">
    <property type="entry name" value="Protein of unknown function DUF952"/>
    <property type="match status" value="1"/>
</dbReference>
<dbReference type="InterPro" id="IPR051531">
    <property type="entry name" value="N-acetyltransferase"/>
</dbReference>
<dbReference type="EC" id="2.3.1.-" evidence="2"/>
<keyword evidence="2" id="KW-0808">Transferase</keyword>
<dbReference type="SUPFAM" id="SSF55729">
    <property type="entry name" value="Acyl-CoA N-acyltransferases (Nat)"/>
    <property type="match status" value="1"/>
</dbReference>
<evidence type="ECO:0000313" key="3">
    <source>
        <dbReference type="Proteomes" id="UP001589870"/>
    </source>
</evidence>
<protein>
    <submittedName>
        <fullName evidence="2">GNAT family N-acetyltransferase</fullName>
        <ecNumber evidence="2">2.3.1.-</ecNumber>
    </submittedName>
</protein>
<dbReference type="InterPro" id="IPR009297">
    <property type="entry name" value="DUF952"/>
</dbReference>
<dbReference type="EMBL" id="JBHMQT010000033">
    <property type="protein sequence ID" value="MFC0863637.1"/>
    <property type="molecule type" value="Genomic_DNA"/>
</dbReference>
<feature type="domain" description="N-acetyltransferase" evidence="1">
    <location>
        <begin position="13"/>
        <end position="180"/>
    </location>
</feature>
<reference evidence="2 3" key="1">
    <citation type="submission" date="2024-09" db="EMBL/GenBank/DDBJ databases">
        <authorList>
            <person name="Sun Q."/>
            <person name="Mori K."/>
        </authorList>
    </citation>
    <scope>NUCLEOTIDE SEQUENCE [LARGE SCALE GENOMIC DNA]</scope>
    <source>
        <strain evidence="2 3">TBRC 1851</strain>
    </source>
</reference>
<sequence>MLHPRHPITTRRLLLRPFTSGDLDAIHAYESLPDVARYLYWHPRDLDASRASLDAKITRTALHQEGDVIELAITLADSGEVIGSILLIWTSREHRQGEIGYILHPHHHGRGYAGEAAREMLRLGFDQLGLHRVTGRLDARNTASAAVLRKLGMRQEAHLLDNEHVKGEWTSEIVYAVLEHEWAAQATVRHLALLTDWDAARQAGEYRVSTLGRTLEQEGFIHCSRDSAQLRNVHDTFYSGVTEPLAVLHIDPTGLDIRVEDGFPHLYGPLPVGAVIAVHPCPPAG</sequence>
<dbReference type="InterPro" id="IPR000182">
    <property type="entry name" value="GNAT_dom"/>
</dbReference>
<evidence type="ECO:0000259" key="1">
    <source>
        <dbReference type="PROSITE" id="PS51186"/>
    </source>
</evidence>
<dbReference type="Proteomes" id="UP001589870">
    <property type="component" value="Unassembled WGS sequence"/>
</dbReference>
<dbReference type="Gene3D" id="3.40.630.30">
    <property type="match status" value="1"/>
</dbReference>
<accession>A0ABV6U5B5</accession>
<dbReference type="Pfam" id="PF13302">
    <property type="entry name" value="Acetyltransf_3"/>
    <property type="match status" value="1"/>
</dbReference>
<dbReference type="InterPro" id="IPR016181">
    <property type="entry name" value="Acyl_CoA_acyltransferase"/>
</dbReference>
<keyword evidence="3" id="KW-1185">Reference proteome</keyword>
<comment type="caution">
    <text evidence="2">The sequence shown here is derived from an EMBL/GenBank/DDBJ whole genome shotgun (WGS) entry which is preliminary data.</text>
</comment>
<dbReference type="SUPFAM" id="SSF56399">
    <property type="entry name" value="ADP-ribosylation"/>
    <property type="match status" value="1"/>
</dbReference>
<dbReference type="PANTHER" id="PTHR43792">
    <property type="entry name" value="GNAT FAMILY, PUTATIVE (AFU_ORTHOLOGUE AFUA_3G00765)-RELATED-RELATED"/>
    <property type="match status" value="1"/>
</dbReference>
<organism evidence="2 3">
    <name type="scientific">Sphaerimonospora cavernae</name>
    <dbReference type="NCBI Taxonomy" id="1740611"/>
    <lineage>
        <taxon>Bacteria</taxon>
        <taxon>Bacillati</taxon>
        <taxon>Actinomycetota</taxon>
        <taxon>Actinomycetes</taxon>
        <taxon>Streptosporangiales</taxon>
        <taxon>Streptosporangiaceae</taxon>
        <taxon>Sphaerimonospora</taxon>
    </lineage>
</organism>
<dbReference type="RefSeq" id="WP_394301781.1">
    <property type="nucleotide sequence ID" value="NZ_JBHMQT010000033.1"/>
</dbReference>